<keyword evidence="6 11" id="KW-0378">Hydrolase</keyword>
<dbReference type="AlphaFoldDB" id="A0A2T0UUU5"/>
<keyword evidence="7 11" id="KW-0862">Zinc</keyword>
<dbReference type="Pfam" id="PF01435">
    <property type="entry name" value="Peptidase_M48"/>
    <property type="match status" value="1"/>
</dbReference>
<evidence type="ECO:0000256" key="1">
    <source>
        <dbReference type="ARBA" id="ARBA00004651"/>
    </source>
</evidence>
<evidence type="ECO:0000256" key="9">
    <source>
        <dbReference type="ARBA" id="ARBA00023049"/>
    </source>
</evidence>
<keyword evidence="2" id="KW-1003">Cell membrane</keyword>
<dbReference type="CDD" id="cd07328">
    <property type="entry name" value="M48_Ste24p_like"/>
    <property type="match status" value="1"/>
</dbReference>
<comment type="subcellular location">
    <subcellularLocation>
        <location evidence="1">Cell membrane</location>
        <topology evidence="1">Multi-pass membrane protein</topology>
    </subcellularLocation>
</comment>
<dbReference type="PANTHER" id="PTHR43221">
    <property type="entry name" value="PROTEASE HTPX"/>
    <property type="match status" value="1"/>
</dbReference>
<keyword evidence="9 11" id="KW-0482">Metalloprotease</keyword>
<gene>
    <name evidence="13" type="ORF">B0I28_10125</name>
</gene>
<proteinExistence type="inferred from homology"/>
<dbReference type="OrthoDB" id="155290at2"/>
<evidence type="ECO:0000256" key="11">
    <source>
        <dbReference type="RuleBase" id="RU003983"/>
    </source>
</evidence>
<evidence type="ECO:0000256" key="6">
    <source>
        <dbReference type="ARBA" id="ARBA00022801"/>
    </source>
</evidence>
<keyword evidence="4" id="KW-0812">Transmembrane</keyword>
<comment type="caution">
    <text evidence="13">The sequence shown here is derived from an EMBL/GenBank/DDBJ whole genome shotgun (WGS) entry which is preliminary data.</text>
</comment>
<evidence type="ECO:0000313" key="14">
    <source>
        <dbReference type="Proteomes" id="UP000238176"/>
    </source>
</evidence>
<evidence type="ECO:0000256" key="10">
    <source>
        <dbReference type="ARBA" id="ARBA00023136"/>
    </source>
</evidence>
<evidence type="ECO:0000256" key="3">
    <source>
        <dbReference type="ARBA" id="ARBA00022670"/>
    </source>
</evidence>
<name>A0A2T0UUU5_9ACTN</name>
<dbReference type="InterPro" id="IPR050083">
    <property type="entry name" value="HtpX_protease"/>
</dbReference>
<dbReference type="RefSeq" id="WP_106361807.1">
    <property type="nucleotide sequence ID" value="NZ_PVTJ01000001.1"/>
</dbReference>
<dbReference type="GO" id="GO:0006508">
    <property type="term" value="P:proteolysis"/>
    <property type="evidence" value="ECO:0007669"/>
    <property type="project" value="UniProtKB-KW"/>
</dbReference>
<dbReference type="GO" id="GO:0004222">
    <property type="term" value="F:metalloendopeptidase activity"/>
    <property type="evidence" value="ECO:0007669"/>
    <property type="project" value="InterPro"/>
</dbReference>
<comment type="similarity">
    <text evidence="11">Belongs to the peptidase M48 family.</text>
</comment>
<dbReference type="EMBL" id="PVTJ01000001">
    <property type="protein sequence ID" value="PRY61702.1"/>
    <property type="molecule type" value="Genomic_DNA"/>
</dbReference>
<comment type="cofactor">
    <cofactor evidence="11">
        <name>Zn(2+)</name>
        <dbReference type="ChEBI" id="CHEBI:29105"/>
    </cofactor>
    <text evidence="11">Binds 1 zinc ion per subunit.</text>
</comment>
<keyword evidence="8" id="KW-1133">Transmembrane helix</keyword>
<evidence type="ECO:0000256" key="2">
    <source>
        <dbReference type="ARBA" id="ARBA00022475"/>
    </source>
</evidence>
<accession>A0A2T0UUU5</accession>
<dbReference type="InterPro" id="IPR001915">
    <property type="entry name" value="Peptidase_M48"/>
</dbReference>
<keyword evidence="5" id="KW-0479">Metal-binding</keyword>
<evidence type="ECO:0000313" key="13">
    <source>
        <dbReference type="EMBL" id="PRY61702.1"/>
    </source>
</evidence>
<evidence type="ECO:0000256" key="7">
    <source>
        <dbReference type="ARBA" id="ARBA00022833"/>
    </source>
</evidence>
<keyword evidence="10" id="KW-0472">Membrane</keyword>
<dbReference type="PANTHER" id="PTHR43221:SF1">
    <property type="entry name" value="PROTEASE HTPX"/>
    <property type="match status" value="1"/>
</dbReference>
<dbReference type="GO" id="GO:0005886">
    <property type="term" value="C:plasma membrane"/>
    <property type="evidence" value="ECO:0007669"/>
    <property type="project" value="UniProtKB-SubCell"/>
</dbReference>
<evidence type="ECO:0000259" key="12">
    <source>
        <dbReference type="Pfam" id="PF01435"/>
    </source>
</evidence>
<keyword evidence="3 11" id="KW-0645">Protease</keyword>
<evidence type="ECO:0000256" key="8">
    <source>
        <dbReference type="ARBA" id="ARBA00022989"/>
    </source>
</evidence>
<dbReference type="Proteomes" id="UP000238176">
    <property type="component" value="Unassembled WGS sequence"/>
</dbReference>
<dbReference type="Gene3D" id="3.30.2010.10">
    <property type="entry name" value="Metalloproteases ('zincins'), catalytic domain"/>
    <property type="match status" value="1"/>
</dbReference>
<dbReference type="GO" id="GO:0046872">
    <property type="term" value="F:metal ion binding"/>
    <property type="evidence" value="ECO:0007669"/>
    <property type="project" value="UniProtKB-KW"/>
</dbReference>
<keyword evidence="14" id="KW-1185">Reference proteome</keyword>
<evidence type="ECO:0000256" key="4">
    <source>
        <dbReference type="ARBA" id="ARBA00022692"/>
    </source>
</evidence>
<feature type="domain" description="Peptidase M48" evidence="12">
    <location>
        <begin position="46"/>
        <end position="223"/>
    </location>
</feature>
<reference evidence="13 14" key="1">
    <citation type="submission" date="2018-03" db="EMBL/GenBank/DDBJ databases">
        <title>Genomic Encyclopedia of Type Strains, Phase III (KMG-III): the genomes of soil and plant-associated and newly described type strains.</title>
        <authorList>
            <person name="Whitman W."/>
        </authorList>
    </citation>
    <scope>NUCLEOTIDE SEQUENCE [LARGE SCALE GENOMIC DNA]</scope>
    <source>
        <strain evidence="13 14">CGMCC 4.7067</strain>
    </source>
</reference>
<evidence type="ECO:0000256" key="5">
    <source>
        <dbReference type="ARBA" id="ARBA00022723"/>
    </source>
</evidence>
<organism evidence="13 14">
    <name type="scientific">Glycomyces artemisiae</name>
    <dbReference type="NCBI Taxonomy" id="1076443"/>
    <lineage>
        <taxon>Bacteria</taxon>
        <taxon>Bacillati</taxon>
        <taxon>Actinomycetota</taxon>
        <taxon>Actinomycetes</taxon>
        <taxon>Glycomycetales</taxon>
        <taxon>Glycomycetaceae</taxon>
        <taxon>Glycomyces</taxon>
    </lineage>
</organism>
<protein>
    <submittedName>
        <fullName evidence="13">Zn-dependent protease with chaperone function</fullName>
    </submittedName>
</protein>
<sequence length="366" mass="37480">MSPWGGAKIAVALLPLLAALGYGLWALAAADREPPDGVLVEERDQPRLWALVRVLAAAVGTGAPHEIRLTADANAAVREDRRGCRTHRTMSVGAPLFAAMTAAQLAAVLAHELAHYAGRDTRFAGAAYRSRRTYVRTLGALNGDDLLQRGLRAVLDRYGTFVLRASAGLARAQEQAADRAAALAAGSAATAGALALLDPSGPAAADPYDTHPPTARRIAAVAAMRAPGSVPVPAGAAAGLLRDSERLFGAVAGPPANTDAVLANAARATGREPSLPVLLDALDAGLLPDLAPASPGDPPRVRRERARLYVRDGLHGAAAAALTGADARTALPAALDAAVADDPDTAPLRALLTLTTGKANTSWHCS</sequence>